<keyword evidence="3" id="KW-1185">Reference proteome</keyword>
<sequence>MLFIRHFIYNCLHGNLSHFRGFNSELGQCAGAAAEVAAQLLSRAGSGRGARRRLNANNGRRWPAARALEGRIAPVVDEAPRRRTEASTPLKSQGIEGINRRDDDTGSIQSGSALEAAPPPARAARAAR</sequence>
<dbReference type="Proteomes" id="UP000299102">
    <property type="component" value="Unassembled WGS sequence"/>
</dbReference>
<name>A0A4C1VD68_EUMVA</name>
<accession>A0A4C1VD68</accession>
<evidence type="ECO:0000313" key="2">
    <source>
        <dbReference type="EMBL" id="GBP36746.1"/>
    </source>
</evidence>
<organism evidence="2 3">
    <name type="scientific">Eumeta variegata</name>
    <name type="common">Bagworm moth</name>
    <name type="synonym">Eumeta japonica</name>
    <dbReference type="NCBI Taxonomy" id="151549"/>
    <lineage>
        <taxon>Eukaryota</taxon>
        <taxon>Metazoa</taxon>
        <taxon>Ecdysozoa</taxon>
        <taxon>Arthropoda</taxon>
        <taxon>Hexapoda</taxon>
        <taxon>Insecta</taxon>
        <taxon>Pterygota</taxon>
        <taxon>Neoptera</taxon>
        <taxon>Endopterygota</taxon>
        <taxon>Lepidoptera</taxon>
        <taxon>Glossata</taxon>
        <taxon>Ditrysia</taxon>
        <taxon>Tineoidea</taxon>
        <taxon>Psychidae</taxon>
        <taxon>Oiketicinae</taxon>
        <taxon>Eumeta</taxon>
    </lineage>
</organism>
<dbReference type="AlphaFoldDB" id="A0A4C1VD68"/>
<evidence type="ECO:0000313" key="3">
    <source>
        <dbReference type="Proteomes" id="UP000299102"/>
    </source>
</evidence>
<dbReference type="EMBL" id="BGZK01000322">
    <property type="protein sequence ID" value="GBP36746.1"/>
    <property type="molecule type" value="Genomic_DNA"/>
</dbReference>
<evidence type="ECO:0000256" key="1">
    <source>
        <dbReference type="SAM" id="MobiDB-lite"/>
    </source>
</evidence>
<protein>
    <submittedName>
        <fullName evidence="2">Uncharacterized protein</fullName>
    </submittedName>
</protein>
<comment type="caution">
    <text evidence="2">The sequence shown here is derived from an EMBL/GenBank/DDBJ whole genome shotgun (WGS) entry which is preliminary data.</text>
</comment>
<reference evidence="2 3" key="1">
    <citation type="journal article" date="2019" name="Commun. Biol.">
        <title>The bagworm genome reveals a unique fibroin gene that provides high tensile strength.</title>
        <authorList>
            <person name="Kono N."/>
            <person name="Nakamura H."/>
            <person name="Ohtoshi R."/>
            <person name="Tomita M."/>
            <person name="Numata K."/>
            <person name="Arakawa K."/>
        </authorList>
    </citation>
    <scope>NUCLEOTIDE SEQUENCE [LARGE SCALE GENOMIC DNA]</scope>
</reference>
<proteinExistence type="predicted"/>
<gene>
    <name evidence="2" type="ORF">EVAR_24749_1</name>
</gene>
<feature type="region of interest" description="Disordered" evidence="1">
    <location>
        <begin position="76"/>
        <end position="128"/>
    </location>
</feature>